<comment type="subcellular location">
    <subcellularLocation>
        <location evidence="1">Plastid</location>
        <location evidence="1">Chloroplast</location>
    </subcellularLocation>
</comment>
<name>A0A812N7S5_SYMPI</name>
<evidence type="ECO:0000313" key="5">
    <source>
        <dbReference type="Proteomes" id="UP000649617"/>
    </source>
</evidence>
<dbReference type="EMBL" id="CAJNIZ010009307">
    <property type="protein sequence ID" value="CAE7279232.1"/>
    <property type="molecule type" value="Genomic_DNA"/>
</dbReference>
<sequence length="203" mass="20658">MLGPGAVVVGAAAAAAGIRKGKAAKRGVQLRASPQEIMLKGGMGSVGGGTGAGSFTASSGSSSSSAQSASVSTTDLGVQAPVGFWDPLGLSKGADAATFNRRRAVEIKHGRVAMYATMGYIVPEYYKFPGYLSPSLGLKFSDVPNGLAAISKVLGWLQILWFIGLIEGSGFFSGKYGLGFMKDATMAGTPGDYGVGFPTFLGK</sequence>
<dbReference type="GO" id="GO:0009507">
    <property type="term" value="C:chloroplast"/>
    <property type="evidence" value="ECO:0007669"/>
    <property type="project" value="UniProtKB-SubCell"/>
</dbReference>
<evidence type="ECO:0000256" key="1">
    <source>
        <dbReference type="ARBA" id="ARBA00004229"/>
    </source>
</evidence>
<dbReference type="Gene3D" id="1.10.3460.10">
    <property type="entry name" value="Chlorophyll a/b binding protein domain"/>
    <property type="match status" value="1"/>
</dbReference>
<keyword evidence="2" id="KW-0150">Chloroplast</keyword>
<evidence type="ECO:0000313" key="4">
    <source>
        <dbReference type="EMBL" id="CAE7279232.1"/>
    </source>
</evidence>
<dbReference type="Proteomes" id="UP000649617">
    <property type="component" value="Unassembled WGS sequence"/>
</dbReference>
<keyword evidence="3" id="KW-0934">Plastid</keyword>
<keyword evidence="5" id="KW-1185">Reference proteome</keyword>
<dbReference type="SUPFAM" id="SSF103511">
    <property type="entry name" value="Chlorophyll a-b binding protein"/>
    <property type="match status" value="1"/>
</dbReference>
<feature type="non-terminal residue" evidence="4">
    <location>
        <position position="1"/>
    </location>
</feature>
<comment type="caution">
    <text evidence="4">The sequence shown here is derived from an EMBL/GenBank/DDBJ whole genome shotgun (WGS) entry which is preliminary data.</text>
</comment>
<dbReference type="InterPro" id="IPR022796">
    <property type="entry name" value="Chloroa_b-bind"/>
</dbReference>
<proteinExistence type="predicted"/>
<dbReference type="Pfam" id="PF00504">
    <property type="entry name" value="Chloroa_b-bind"/>
    <property type="match status" value="1"/>
</dbReference>
<evidence type="ECO:0000256" key="2">
    <source>
        <dbReference type="ARBA" id="ARBA00022528"/>
    </source>
</evidence>
<dbReference type="OrthoDB" id="427703at2759"/>
<dbReference type="AlphaFoldDB" id="A0A812N7S5"/>
<reference evidence="4" key="1">
    <citation type="submission" date="2021-02" db="EMBL/GenBank/DDBJ databases">
        <authorList>
            <person name="Dougan E. K."/>
            <person name="Rhodes N."/>
            <person name="Thang M."/>
            <person name="Chan C."/>
        </authorList>
    </citation>
    <scope>NUCLEOTIDE SEQUENCE</scope>
</reference>
<gene>
    <name evidence="4" type="primary">FCPB</name>
    <name evidence="4" type="ORF">SPIL2461_LOCUS6249</name>
</gene>
<organism evidence="4 5">
    <name type="scientific">Symbiodinium pilosum</name>
    <name type="common">Dinoflagellate</name>
    <dbReference type="NCBI Taxonomy" id="2952"/>
    <lineage>
        <taxon>Eukaryota</taxon>
        <taxon>Sar</taxon>
        <taxon>Alveolata</taxon>
        <taxon>Dinophyceae</taxon>
        <taxon>Suessiales</taxon>
        <taxon>Symbiodiniaceae</taxon>
        <taxon>Symbiodinium</taxon>
    </lineage>
</organism>
<evidence type="ECO:0000256" key="3">
    <source>
        <dbReference type="ARBA" id="ARBA00022640"/>
    </source>
</evidence>
<protein>
    <submittedName>
        <fullName evidence="4">FCPB protein</fullName>
    </submittedName>
</protein>
<accession>A0A812N7S5</accession>